<feature type="transmembrane region" description="Helical" evidence="8">
    <location>
        <begin position="112"/>
        <end position="128"/>
    </location>
</feature>
<comment type="caution">
    <text evidence="9">The sequence shown here is derived from an EMBL/GenBank/DDBJ whole genome shotgun (WGS) entry which is preliminary data.</text>
</comment>
<evidence type="ECO:0000256" key="2">
    <source>
        <dbReference type="ARBA" id="ARBA00022475"/>
    </source>
</evidence>
<gene>
    <name evidence="9" type="ORF">UV73_C0005G0085</name>
</gene>
<feature type="transmembrane region" description="Helical" evidence="8">
    <location>
        <begin position="207"/>
        <end position="231"/>
    </location>
</feature>
<feature type="transmembrane region" description="Helical" evidence="8">
    <location>
        <begin position="140"/>
        <end position="157"/>
    </location>
</feature>
<feature type="transmembrane region" description="Helical" evidence="8">
    <location>
        <begin position="340"/>
        <end position="357"/>
    </location>
</feature>
<sequence length="497" mass="57472">MPKISPAKSIQWLIILGALALFLYWKFDVGIRRYFDVDEFAHLHWGYNVHLGNKPYQDFFYNFPPFFLYPMAAIFSVFGRTAASLVAARILMFIVFLIGAFFLFLLSALLRGYFFAAVATTVFIFLPLPYDKLVEVRPDLPSLTAALAGLYFFIRGREGKSRNKFFLSGLFFSLSLALVPKSLFMLLPPLIIFGIDLLRTKGKERMFILKSFLPFALGMLIPGVFLVVLILNTDKPLLAVYSMSRLSVNIANSLSRQFYMAPNLFFYPNDAYYSFAGYNPVYFSNLAIWIGAAIYGIWQFLVSFTLDDEKKSQRLFLLTGVFLANLIGFIRFFPLKHAQYLMPTAPFAALFFTMLWFDFWQKTIPKRFVPIATVTGVVLICILGFRMYRVKRNWTNAGTLAKLERILNKYPADSPIFDLTGETVFFPDGYYFCCLPYGQYQQTLLFDYPALEYDMDKKNTLYVHAGIPERLNVIPDMHRKYLEDNFQWSDDGMMERK</sequence>
<organism evidence="9 10">
    <name type="scientific">Candidatus Gottesmanbacteria bacterium GW2011_GWA2_43_14</name>
    <dbReference type="NCBI Taxonomy" id="1618443"/>
    <lineage>
        <taxon>Bacteria</taxon>
        <taxon>Candidatus Gottesmaniibacteriota</taxon>
    </lineage>
</organism>
<keyword evidence="5 8" id="KW-0812">Transmembrane</keyword>
<evidence type="ECO:0000256" key="6">
    <source>
        <dbReference type="ARBA" id="ARBA00022989"/>
    </source>
</evidence>
<feature type="transmembrane region" description="Helical" evidence="8">
    <location>
        <begin position="169"/>
        <end position="195"/>
    </location>
</feature>
<dbReference type="PANTHER" id="PTHR33908">
    <property type="entry name" value="MANNOSYLTRANSFERASE YKCB-RELATED"/>
    <property type="match status" value="1"/>
</dbReference>
<dbReference type="GO" id="GO:0016763">
    <property type="term" value="F:pentosyltransferase activity"/>
    <property type="evidence" value="ECO:0007669"/>
    <property type="project" value="TreeGrafter"/>
</dbReference>
<evidence type="ECO:0000256" key="1">
    <source>
        <dbReference type="ARBA" id="ARBA00004651"/>
    </source>
</evidence>
<accession>A0A0G1GG53</accession>
<evidence type="ECO:0000313" key="10">
    <source>
        <dbReference type="Proteomes" id="UP000034894"/>
    </source>
</evidence>
<feature type="transmembrane region" description="Helical" evidence="8">
    <location>
        <begin position="9"/>
        <end position="27"/>
    </location>
</feature>
<feature type="transmembrane region" description="Helical" evidence="8">
    <location>
        <begin position="86"/>
        <end position="106"/>
    </location>
</feature>
<evidence type="ECO:0000313" key="9">
    <source>
        <dbReference type="EMBL" id="KKS97808.1"/>
    </source>
</evidence>
<evidence type="ECO:0000256" key="5">
    <source>
        <dbReference type="ARBA" id="ARBA00022692"/>
    </source>
</evidence>
<dbReference type="Proteomes" id="UP000034894">
    <property type="component" value="Unassembled WGS sequence"/>
</dbReference>
<name>A0A0G1GG53_9BACT</name>
<dbReference type="STRING" id="1618443.UV73_C0005G0085"/>
<protein>
    <submittedName>
        <fullName evidence="9">Uncharacterized protein</fullName>
    </submittedName>
</protein>
<evidence type="ECO:0000256" key="8">
    <source>
        <dbReference type="SAM" id="Phobius"/>
    </source>
</evidence>
<evidence type="ECO:0000256" key="4">
    <source>
        <dbReference type="ARBA" id="ARBA00022679"/>
    </source>
</evidence>
<evidence type="ECO:0000256" key="3">
    <source>
        <dbReference type="ARBA" id="ARBA00022676"/>
    </source>
</evidence>
<keyword evidence="2" id="KW-1003">Cell membrane</keyword>
<keyword evidence="6 8" id="KW-1133">Transmembrane helix</keyword>
<keyword evidence="7 8" id="KW-0472">Membrane</keyword>
<evidence type="ECO:0000256" key="7">
    <source>
        <dbReference type="ARBA" id="ARBA00023136"/>
    </source>
</evidence>
<feature type="transmembrane region" description="Helical" evidence="8">
    <location>
        <begin position="315"/>
        <end position="334"/>
    </location>
</feature>
<dbReference type="GO" id="GO:0005886">
    <property type="term" value="C:plasma membrane"/>
    <property type="evidence" value="ECO:0007669"/>
    <property type="project" value="UniProtKB-SubCell"/>
</dbReference>
<comment type="subcellular location">
    <subcellularLocation>
        <location evidence="1">Cell membrane</location>
        <topology evidence="1">Multi-pass membrane protein</topology>
    </subcellularLocation>
</comment>
<feature type="transmembrane region" description="Helical" evidence="8">
    <location>
        <begin position="282"/>
        <end position="303"/>
    </location>
</feature>
<feature type="transmembrane region" description="Helical" evidence="8">
    <location>
        <begin position="369"/>
        <end position="388"/>
    </location>
</feature>
<keyword evidence="3" id="KW-0328">Glycosyltransferase</keyword>
<dbReference type="InterPro" id="IPR050297">
    <property type="entry name" value="LipidA_mod_glycosyltrf_83"/>
</dbReference>
<reference evidence="9 10" key="1">
    <citation type="journal article" date="2015" name="Nature">
        <title>rRNA introns, odd ribosomes, and small enigmatic genomes across a large radiation of phyla.</title>
        <authorList>
            <person name="Brown C.T."/>
            <person name="Hug L.A."/>
            <person name="Thomas B.C."/>
            <person name="Sharon I."/>
            <person name="Castelle C.J."/>
            <person name="Singh A."/>
            <person name="Wilkins M.J."/>
            <person name="Williams K.H."/>
            <person name="Banfield J.F."/>
        </authorList>
    </citation>
    <scope>NUCLEOTIDE SEQUENCE [LARGE SCALE GENOMIC DNA]</scope>
</reference>
<dbReference type="PANTHER" id="PTHR33908:SF11">
    <property type="entry name" value="MEMBRANE PROTEIN"/>
    <property type="match status" value="1"/>
</dbReference>
<dbReference type="EMBL" id="LCFP01000005">
    <property type="protein sequence ID" value="KKS97808.1"/>
    <property type="molecule type" value="Genomic_DNA"/>
</dbReference>
<dbReference type="GO" id="GO:0009103">
    <property type="term" value="P:lipopolysaccharide biosynthetic process"/>
    <property type="evidence" value="ECO:0007669"/>
    <property type="project" value="UniProtKB-ARBA"/>
</dbReference>
<proteinExistence type="predicted"/>
<dbReference type="AlphaFoldDB" id="A0A0G1GG53"/>
<keyword evidence="4" id="KW-0808">Transferase</keyword>
<feature type="transmembrane region" description="Helical" evidence="8">
    <location>
        <begin position="59"/>
        <end position="79"/>
    </location>
</feature>